<evidence type="ECO:0000256" key="5">
    <source>
        <dbReference type="ARBA" id="ARBA00022679"/>
    </source>
</evidence>
<dbReference type="EMBL" id="AFYH01045909">
    <property type="status" value="NOT_ANNOTATED_CDS"/>
    <property type="molecule type" value="Genomic_DNA"/>
</dbReference>
<evidence type="ECO:0000313" key="18">
    <source>
        <dbReference type="Proteomes" id="UP000008672"/>
    </source>
</evidence>
<evidence type="ECO:0000256" key="12">
    <source>
        <dbReference type="ARBA" id="ARBA00023180"/>
    </source>
</evidence>
<name>H3B489_LATCH</name>
<dbReference type="InterPro" id="IPR038578">
    <property type="entry name" value="GT29-like_sf"/>
</dbReference>
<dbReference type="HOGENOM" id="CLU_032020_0_1_1"/>
<evidence type="ECO:0000256" key="13">
    <source>
        <dbReference type="ARBA" id="ARBA00036348"/>
    </source>
</evidence>
<evidence type="ECO:0000256" key="3">
    <source>
        <dbReference type="ARBA" id="ARBA00006003"/>
    </source>
</evidence>
<dbReference type="AlphaFoldDB" id="H3B489"/>
<reference evidence="17" key="2">
    <citation type="submission" date="2025-08" db="UniProtKB">
        <authorList>
            <consortium name="Ensembl"/>
        </authorList>
    </citation>
    <scope>IDENTIFICATION</scope>
</reference>
<dbReference type="GO" id="GO:0006493">
    <property type="term" value="P:protein O-linked glycosylation"/>
    <property type="evidence" value="ECO:0007669"/>
    <property type="project" value="TreeGrafter"/>
</dbReference>
<keyword evidence="8" id="KW-1133">Transmembrane helix</keyword>
<evidence type="ECO:0000256" key="7">
    <source>
        <dbReference type="ARBA" id="ARBA00022968"/>
    </source>
</evidence>
<dbReference type="Proteomes" id="UP000008672">
    <property type="component" value="Unassembled WGS sequence"/>
</dbReference>
<dbReference type="EMBL" id="AFYH01045908">
    <property type="status" value="NOT_ANNOTATED_CDS"/>
    <property type="molecule type" value="Genomic_DNA"/>
</dbReference>
<dbReference type="GO" id="GO:0000139">
    <property type="term" value="C:Golgi membrane"/>
    <property type="evidence" value="ECO:0007669"/>
    <property type="project" value="UniProtKB-SubCell"/>
</dbReference>
<keyword evidence="7" id="KW-0735">Signal-anchor</keyword>
<dbReference type="InterPro" id="IPR012163">
    <property type="entry name" value="Sialyl_trans"/>
</dbReference>
<dbReference type="GeneTree" id="ENSGT00940000160433"/>
<evidence type="ECO:0000256" key="11">
    <source>
        <dbReference type="ARBA" id="ARBA00023157"/>
    </source>
</evidence>
<comment type="catalytic activity">
    <reaction evidence="16">
        <text>a 3-O-[N-acetyl-alpha-D-galactosaminyl]-L-threonyl-[protein] + CMP-N-acetyl-beta-neuraminate = a 3-O-[N-acetyl-alpha-neuraminosyl-(2-&gt;6)-N-acetyl-alpha-D-galactosaminyl]-L-threonyl-[protein] + CMP + H(+)</text>
        <dbReference type="Rhea" id="RHEA:81643"/>
        <dbReference type="Rhea" id="RHEA-COMP:11689"/>
        <dbReference type="Rhea" id="RHEA-COMP:19720"/>
        <dbReference type="ChEBI" id="CHEBI:15378"/>
        <dbReference type="ChEBI" id="CHEBI:57812"/>
        <dbReference type="ChEBI" id="CHEBI:60377"/>
        <dbReference type="ChEBI" id="CHEBI:87075"/>
        <dbReference type="ChEBI" id="CHEBI:231970"/>
    </reaction>
    <physiologicalReaction direction="left-to-right" evidence="16">
        <dbReference type="Rhea" id="RHEA:81644"/>
    </physiologicalReaction>
</comment>
<evidence type="ECO:0000256" key="14">
    <source>
        <dbReference type="ARBA" id="ARBA00039109"/>
    </source>
</evidence>
<organism evidence="17 18">
    <name type="scientific">Latimeria chalumnae</name>
    <name type="common">Coelacanth</name>
    <dbReference type="NCBI Taxonomy" id="7897"/>
    <lineage>
        <taxon>Eukaryota</taxon>
        <taxon>Metazoa</taxon>
        <taxon>Chordata</taxon>
        <taxon>Craniata</taxon>
        <taxon>Vertebrata</taxon>
        <taxon>Euteleostomi</taxon>
        <taxon>Coelacanthiformes</taxon>
        <taxon>Coelacanthidae</taxon>
        <taxon>Latimeria</taxon>
    </lineage>
</organism>
<comment type="pathway">
    <text evidence="2">Protein modification; protein glycosylation.</text>
</comment>
<keyword evidence="6" id="KW-0812">Transmembrane</keyword>
<dbReference type="STRING" id="7897.ENSLACP00000016710"/>
<dbReference type="GO" id="GO:0001665">
    <property type="term" value="F:alpha-N-acetylgalactosaminide alpha-2,6-sialyltransferase activity"/>
    <property type="evidence" value="ECO:0007669"/>
    <property type="project" value="UniProtKB-EC"/>
</dbReference>
<evidence type="ECO:0000256" key="2">
    <source>
        <dbReference type="ARBA" id="ARBA00004922"/>
    </source>
</evidence>
<evidence type="ECO:0000256" key="1">
    <source>
        <dbReference type="ARBA" id="ARBA00004323"/>
    </source>
</evidence>
<keyword evidence="10" id="KW-0472">Membrane</keyword>
<reference evidence="17" key="3">
    <citation type="submission" date="2025-09" db="UniProtKB">
        <authorList>
            <consortium name="Ensembl"/>
        </authorList>
    </citation>
    <scope>IDENTIFICATION</scope>
</reference>
<dbReference type="PANTHER" id="PTHR45941">
    <property type="entry name" value="ALPHA-N-ACETYLGALACTOSAMINIDE ALPHA-2,6-SIALYLTRANSFERASE 2-LIKE-RELATED"/>
    <property type="match status" value="1"/>
</dbReference>
<protein>
    <recommendedName>
        <fullName evidence="14">alpha-N-acetylgalactosaminide alpha-2,6-sialyltransferase</fullName>
        <ecNumber evidence="14">2.4.3.3</ecNumber>
    </recommendedName>
</protein>
<dbReference type="Ensembl" id="ENSLACT00000016825.1">
    <property type="protein sequence ID" value="ENSLACP00000016710.1"/>
    <property type="gene ID" value="ENSLACG00000014719.1"/>
</dbReference>
<keyword evidence="18" id="KW-1185">Reference proteome</keyword>
<evidence type="ECO:0000313" key="17">
    <source>
        <dbReference type="Ensembl" id="ENSLACP00000016710.1"/>
    </source>
</evidence>
<gene>
    <name evidence="17" type="primary">ST6GALNAC2</name>
</gene>
<proteinExistence type="inferred from homology"/>
<reference evidence="18" key="1">
    <citation type="submission" date="2011-08" db="EMBL/GenBank/DDBJ databases">
        <title>The draft genome of Latimeria chalumnae.</title>
        <authorList>
            <person name="Di Palma F."/>
            <person name="Alfoldi J."/>
            <person name="Johnson J."/>
            <person name="Berlin A."/>
            <person name="Gnerre S."/>
            <person name="Jaffe D."/>
            <person name="MacCallum I."/>
            <person name="Young S."/>
            <person name="Walker B.J."/>
            <person name="Lander E."/>
            <person name="Lindblad-Toh K."/>
        </authorList>
    </citation>
    <scope>NUCLEOTIDE SEQUENCE [LARGE SCALE GENOMIC DNA]</scope>
    <source>
        <strain evidence="18">Wild caught</strain>
    </source>
</reference>
<sequence>KRRTCPETLSSKIEADSEYKNLFNFSTPVLLRGEHFNNQTWKSLQEYKPPYGWRNLSYSDIRSTLESLNDPANGQLFDRKGKDACISCAVVGNGGILNGSKQGKEIDSHNFVFRVNGAIIKGFEEDVGRKTSFYGFTTNTMKNSLIGYEVWGFTKVPQSEEIQYIFIPSGIRDYVMLRSAIQGIKVPSGHDKGDDTRPWLYFGHNTPSRKFKLLHPSFVRYVKDSFLELLLIGSRFGNGTLRSSATTLKLGSLKCSREVAAYGFITDNYKKFSDHYYEDKKQPLVFYANHDMLLELKLWKSLDTRGIINLYQR</sequence>
<keyword evidence="9" id="KW-0333">Golgi apparatus</keyword>
<keyword evidence="4" id="KW-0328">Glycosyltransferase</keyword>
<dbReference type="EC" id="2.4.3.3" evidence="14"/>
<comment type="similarity">
    <text evidence="3">Belongs to the glycosyltransferase 29 family.</text>
</comment>
<comment type="catalytic activity">
    <reaction evidence="15">
        <text>a 3-O-[N-acetyl-alpha-neuraminyl-(2-&gt;3)-beta-D-galactosyl-(1-&gt;3)-N-acetyl-alpha-D-galactosaminyl]-L-threonyl-[protein] + CMP-N-acetyl-beta-neuraminate = a 3-O-{alpha-Neu5Ac-(2-&gt;3)-beta-D-Gal-(1-&gt;3)-[alpha-Neu5Ac-(2-&gt;6)]-alpha-D-GalNAc}-L-threonyl-[protein] + CMP + H(+)</text>
        <dbReference type="Rhea" id="RHEA:81659"/>
        <dbReference type="Rhea" id="RHEA-COMP:14417"/>
        <dbReference type="Rhea" id="RHEA-COMP:16763"/>
        <dbReference type="ChEBI" id="CHEBI:15378"/>
        <dbReference type="ChEBI" id="CHEBI:57812"/>
        <dbReference type="ChEBI" id="CHEBI:60377"/>
        <dbReference type="ChEBI" id="CHEBI:139598"/>
        <dbReference type="ChEBI" id="CHEBI:156398"/>
    </reaction>
    <physiologicalReaction direction="left-to-right" evidence="15">
        <dbReference type="Rhea" id="RHEA:81660"/>
    </physiologicalReaction>
</comment>
<evidence type="ECO:0000256" key="15">
    <source>
        <dbReference type="ARBA" id="ARBA00050664"/>
    </source>
</evidence>
<dbReference type="PIRSF" id="PIRSF005557">
    <property type="entry name" value="Sialyl_trans"/>
    <property type="match status" value="1"/>
</dbReference>
<keyword evidence="11" id="KW-1015">Disulfide bond</keyword>
<evidence type="ECO:0000256" key="10">
    <source>
        <dbReference type="ARBA" id="ARBA00023136"/>
    </source>
</evidence>
<evidence type="ECO:0000256" key="6">
    <source>
        <dbReference type="ARBA" id="ARBA00022692"/>
    </source>
</evidence>
<dbReference type="Gene3D" id="3.90.1480.20">
    <property type="entry name" value="Glycosyl transferase family 29"/>
    <property type="match status" value="1"/>
</dbReference>
<dbReference type="InParanoid" id="H3B489"/>
<keyword evidence="5" id="KW-0808">Transferase</keyword>
<evidence type="ECO:0000256" key="9">
    <source>
        <dbReference type="ARBA" id="ARBA00023034"/>
    </source>
</evidence>
<dbReference type="PANTHER" id="PTHR45941:SF5">
    <property type="entry name" value="ALPHA-N-ACETYLGALACTOSAMINIDE ALPHA-2,6-SIALYLTRANSFERASE 2"/>
    <property type="match status" value="1"/>
</dbReference>
<keyword evidence="12" id="KW-0325">Glycoprotein</keyword>
<dbReference type="OMA" id="HWKRLCL"/>
<comment type="subcellular location">
    <subcellularLocation>
        <location evidence="1">Golgi apparatus membrane</location>
        <topology evidence="1">Single-pass type II membrane protein</topology>
    </subcellularLocation>
</comment>
<evidence type="ECO:0000256" key="16">
    <source>
        <dbReference type="ARBA" id="ARBA00052285"/>
    </source>
</evidence>
<dbReference type="FunCoup" id="H3B489">
    <property type="interactions" value="189"/>
</dbReference>
<accession>H3B489</accession>
<evidence type="ECO:0000256" key="4">
    <source>
        <dbReference type="ARBA" id="ARBA00022676"/>
    </source>
</evidence>
<dbReference type="InterPro" id="IPR001675">
    <property type="entry name" value="Glyco_trans_29"/>
</dbReference>
<comment type="catalytic activity">
    <reaction evidence="13">
        <text>a beta-D-galactosyl-(1-&gt;3)-N-acetyl-alpha-D-galactosaminyl derivative + CMP-N-acetyl-beta-neuraminate = a beta-D-galactosyl-(1-&gt;3)-[N-acetyl-alpha-neuraminyl-(2-&gt;6)]-N-acetyl-alpha-D-galactosaminyl derivative + CMP + H(+)</text>
        <dbReference type="Rhea" id="RHEA:11136"/>
        <dbReference type="ChEBI" id="CHEBI:15378"/>
        <dbReference type="ChEBI" id="CHEBI:57812"/>
        <dbReference type="ChEBI" id="CHEBI:60377"/>
        <dbReference type="ChEBI" id="CHEBI:133470"/>
        <dbReference type="ChEBI" id="CHEBI:140764"/>
        <dbReference type="EC" id="2.4.3.3"/>
    </reaction>
    <physiologicalReaction direction="left-to-right" evidence="13">
        <dbReference type="Rhea" id="RHEA:11137"/>
    </physiologicalReaction>
</comment>
<evidence type="ECO:0000256" key="8">
    <source>
        <dbReference type="ARBA" id="ARBA00022989"/>
    </source>
</evidence>
<dbReference type="Pfam" id="PF00777">
    <property type="entry name" value="Glyco_transf_29"/>
    <property type="match status" value="1"/>
</dbReference>
<dbReference type="eggNOG" id="KOG2692">
    <property type="taxonomic scope" value="Eukaryota"/>
</dbReference>